<protein>
    <recommendedName>
        <fullName evidence="1">FERM domain-containing protein</fullName>
    </recommendedName>
</protein>
<dbReference type="InterPro" id="IPR014352">
    <property type="entry name" value="FERM/acyl-CoA-bd_prot_sf"/>
</dbReference>
<dbReference type="Pfam" id="PF21989">
    <property type="entry name" value="RA_2"/>
    <property type="match status" value="1"/>
</dbReference>
<feature type="non-terminal residue" evidence="2">
    <location>
        <position position="120"/>
    </location>
</feature>
<dbReference type="PANTHER" id="PTHR22692:SF24">
    <property type="entry name" value="MYOSIN VIIB"/>
    <property type="match status" value="1"/>
</dbReference>
<reference evidence="2 3" key="1">
    <citation type="submission" date="2024-05" db="EMBL/GenBank/DDBJ databases">
        <title>Genome sequencing and assembly of Indian major carp, Cirrhinus mrigala (Hamilton, 1822).</title>
        <authorList>
            <person name="Mohindra V."/>
            <person name="Chowdhury L.M."/>
            <person name="Lal K."/>
            <person name="Jena J.K."/>
        </authorList>
    </citation>
    <scope>NUCLEOTIDE SEQUENCE [LARGE SCALE GENOMIC DNA]</scope>
    <source>
        <strain evidence="2">CM1030</strain>
        <tissue evidence="2">Blood</tissue>
    </source>
</reference>
<dbReference type="Gene3D" id="1.20.80.10">
    <property type="match status" value="1"/>
</dbReference>
<evidence type="ECO:0000259" key="1">
    <source>
        <dbReference type="PROSITE" id="PS50057"/>
    </source>
</evidence>
<dbReference type="PANTHER" id="PTHR22692">
    <property type="entry name" value="MYOSIN VII, XV"/>
    <property type="match status" value="1"/>
</dbReference>
<accession>A0ABD0QZD4</accession>
<feature type="domain" description="FERM" evidence="1">
    <location>
        <begin position="8"/>
        <end position="120"/>
    </location>
</feature>
<dbReference type="SUPFAM" id="SSF54236">
    <property type="entry name" value="Ubiquitin-like"/>
    <property type="match status" value="1"/>
</dbReference>
<dbReference type="InterPro" id="IPR000299">
    <property type="entry name" value="FERM_domain"/>
</dbReference>
<evidence type="ECO:0000313" key="2">
    <source>
        <dbReference type="EMBL" id="KAL0191058.1"/>
    </source>
</evidence>
<dbReference type="InterPro" id="IPR051567">
    <property type="entry name" value="Unconventional_Myosin_ATPase"/>
</dbReference>
<dbReference type="Proteomes" id="UP001529510">
    <property type="component" value="Unassembled WGS sequence"/>
</dbReference>
<dbReference type="EMBL" id="JAMKFB020000006">
    <property type="protein sequence ID" value="KAL0191058.1"/>
    <property type="molecule type" value="Genomic_DNA"/>
</dbReference>
<sequence length="120" mass="13926">ATKSKKPIVISVTIMDGRTVSMPVDSATTSKEKIKLQDTFGFSLYIALYDKVWSLGSGREHVMDAISQCEQEEQHSPWRLYFRKEIFAPWHDCNQDNVSTEIIYRQVIRGLKYGEYQCEK</sequence>
<organism evidence="2 3">
    <name type="scientific">Cirrhinus mrigala</name>
    <name type="common">Mrigala</name>
    <dbReference type="NCBI Taxonomy" id="683832"/>
    <lineage>
        <taxon>Eukaryota</taxon>
        <taxon>Metazoa</taxon>
        <taxon>Chordata</taxon>
        <taxon>Craniata</taxon>
        <taxon>Vertebrata</taxon>
        <taxon>Euteleostomi</taxon>
        <taxon>Actinopterygii</taxon>
        <taxon>Neopterygii</taxon>
        <taxon>Teleostei</taxon>
        <taxon>Ostariophysi</taxon>
        <taxon>Cypriniformes</taxon>
        <taxon>Cyprinidae</taxon>
        <taxon>Labeoninae</taxon>
        <taxon>Labeonini</taxon>
        <taxon>Cirrhinus</taxon>
    </lineage>
</organism>
<name>A0ABD0QZD4_CIRMR</name>
<dbReference type="InterPro" id="IPR029071">
    <property type="entry name" value="Ubiquitin-like_domsf"/>
</dbReference>
<dbReference type="Gene3D" id="3.10.20.90">
    <property type="entry name" value="Phosphatidylinositol 3-kinase Catalytic Subunit, Chain A, domain 1"/>
    <property type="match status" value="1"/>
</dbReference>
<gene>
    <name evidence="2" type="ORF">M9458_013756</name>
</gene>
<keyword evidence="3" id="KW-1185">Reference proteome</keyword>
<evidence type="ECO:0000313" key="3">
    <source>
        <dbReference type="Proteomes" id="UP001529510"/>
    </source>
</evidence>
<feature type="non-terminal residue" evidence="2">
    <location>
        <position position="1"/>
    </location>
</feature>
<comment type="caution">
    <text evidence="2">The sequence shown here is derived from an EMBL/GenBank/DDBJ whole genome shotgun (WGS) entry which is preliminary data.</text>
</comment>
<dbReference type="PROSITE" id="PS50057">
    <property type="entry name" value="FERM_3"/>
    <property type="match status" value="1"/>
</dbReference>
<proteinExistence type="predicted"/>
<dbReference type="AlphaFoldDB" id="A0ABD0QZD4"/>
<dbReference type="CDD" id="cd17092">
    <property type="entry name" value="FERM1_F1_Myosin-VII"/>
    <property type="match status" value="1"/>
</dbReference>